<dbReference type="Pfam" id="PF21365">
    <property type="entry name" value="Glyco_hydro_31_3rd"/>
    <property type="match status" value="1"/>
</dbReference>
<evidence type="ECO:0000259" key="6">
    <source>
        <dbReference type="Pfam" id="PF21365"/>
    </source>
</evidence>
<dbReference type="GeneID" id="89993690"/>
<feature type="domain" description="Glycoside hydrolase family 31 TIM barrel" evidence="5">
    <location>
        <begin position="252"/>
        <end position="568"/>
    </location>
</feature>
<dbReference type="Proteomes" id="UP001334248">
    <property type="component" value="Unassembled WGS sequence"/>
</dbReference>
<keyword evidence="8" id="KW-1185">Reference proteome</keyword>
<keyword evidence="4" id="KW-0378">Hydrolase</keyword>
<dbReference type="InterPro" id="IPR017853">
    <property type="entry name" value="GH"/>
</dbReference>
<organism evidence="7 8">
    <name type="scientific">Knufia obscura</name>
    <dbReference type="NCBI Taxonomy" id="1635080"/>
    <lineage>
        <taxon>Eukaryota</taxon>
        <taxon>Fungi</taxon>
        <taxon>Dikarya</taxon>
        <taxon>Ascomycota</taxon>
        <taxon>Pezizomycotina</taxon>
        <taxon>Eurotiomycetes</taxon>
        <taxon>Chaetothyriomycetidae</taxon>
        <taxon>Chaetothyriales</taxon>
        <taxon>Trichomeriaceae</taxon>
        <taxon>Knufia</taxon>
    </lineage>
</organism>
<comment type="similarity">
    <text evidence="2 4">Belongs to the glycosyl hydrolase 31 family.</text>
</comment>
<dbReference type="InterPro" id="IPR048395">
    <property type="entry name" value="Glyco_hydro_31_C"/>
</dbReference>
<comment type="caution">
    <text evidence="7">The sequence shown here is derived from an EMBL/GenBank/DDBJ whole genome shotgun (WGS) entry which is preliminary data.</text>
</comment>
<dbReference type="Gene3D" id="3.20.20.80">
    <property type="entry name" value="Glycosidases"/>
    <property type="match status" value="1"/>
</dbReference>
<comment type="catalytic activity">
    <reaction evidence="1">
        <text>Hydrolysis of terminal, non-reducing (1-&gt;4)-linked alpha-D-glucose residues with release of alpha-D-glucose.</text>
        <dbReference type="EC" id="3.2.1.20"/>
    </reaction>
</comment>
<evidence type="ECO:0000313" key="8">
    <source>
        <dbReference type="Proteomes" id="UP001334248"/>
    </source>
</evidence>
<evidence type="ECO:0000256" key="1">
    <source>
        <dbReference type="ARBA" id="ARBA00001657"/>
    </source>
</evidence>
<dbReference type="RefSeq" id="XP_064734192.1">
    <property type="nucleotide sequence ID" value="XM_064868695.1"/>
</dbReference>
<feature type="domain" description="Glycosyl hydrolase family 31 C-terminal" evidence="6">
    <location>
        <begin position="576"/>
        <end position="668"/>
    </location>
</feature>
<dbReference type="CDD" id="cd06595">
    <property type="entry name" value="GH31_u1"/>
    <property type="match status" value="1"/>
</dbReference>
<evidence type="ECO:0000256" key="4">
    <source>
        <dbReference type="RuleBase" id="RU361185"/>
    </source>
</evidence>
<accession>A0ABR0S0B3</accession>
<proteinExistence type="inferred from homology"/>
<dbReference type="SUPFAM" id="SSF51445">
    <property type="entry name" value="(Trans)glycosidases"/>
    <property type="match status" value="1"/>
</dbReference>
<dbReference type="InterPro" id="IPR000322">
    <property type="entry name" value="Glyco_hydro_31_TIM"/>
</dbReference>
<sequence>MPATNEIAYFHTKSSPGESYKKYQVSQFSIALPSISTTSHKYTKAPSNAPRRTSSMKDYKFETKPQADKAAIVQGANYRFTILTDRLVRYEWAADGKFEDRASIFAINRQFPVAKFQVYDQGDNELKIVTDHFVLSYDKERFSPSGLMVSFNAKITNWGAQWRFGDDETRSGNFGGTARTLDEVDGRCDMGHGVNSSSGYAAINDSDSMLLDGSGWVSRRMPGDRIDGYLFGYGHDYRGAVKALYKLSGDQPVLPRWALGNWWSRYYAYTQDEYIQLMDKFRSKDLPLSVAVIDMDWHLVDDERVPHAGWTGYTWDDKLFPDPESFGRELHSRNLKITLNDHPAMGVHHHESSYEEMAKYIGHDTSSKDPILFDPTNKKFMEAYLSILHRNLEKQACDFWWIDWQQGHFSRIPNVDPLWMLNHFHFLDNATPESGATASTATGAPEKRPLIFSRYAGPGSHRYPVGFSGDTIVTWASLAFQPEFTNTASNIGYGWWSHDIGGHMLGSRDDELVARWVQYGVFSPIMRLHSSNSPWGSKEPWCYRPEFEKVVSDYMRLRHRMVPYLYTLNVTGSSQGEPLCQPIYWHFPEHGQAYAHKNEYFFGFELLVAPIVEPRNKQSNMAGVKAWLPPLGRFVDVFTGTVYDEDRDVVMYRQLHQYPVLMHEGSIVVLDAASAPVNGCLNPEEFEVYVCVGKNGQASVLEAPDDDSEASKKQLEGKERGALIQYKQDEGTLTANVTGRTWSFRFVAITEIPKDLKVTVNGKDTTADAKVSIEKYPNLPSLVVKIPQVLDSKAEIKIDLGKNAQLSKIDQTERMKAYVLDFQIDFGKKDELWSVLTDKKSPLNVRMSKLLAMGMDEAVIGPFAELLLADSRAG</sequence>
<reference evidence="7 8" key="1">
    <citation type="journal article" date="2023" name="Res Sq">
        <title>Genomic and morphological characterization of Knufia obscura isolated from the Mars 2020 spacecraft assembly facility.</title>
        <authorList>
            <person name="Chander A.M."/>
            <person name="Teixeira M.M."/>
            <person name="Singh N.K."/>
            <person name="Williams M.P."/>
            <person name="Parker C.W."/>
            <person name="Leo P."/>
            <person name="Stajich J.E."/>
            <person name="Torok T."/>
            <person name="Tighe S."/>
            <person name="Mason C.E."/>
            <person name="Venkateswaran K."/>
        </authorList>
    </citation>
    <scope>NUCLEOTIDE SEQUENCE [LARGE SCALE GENOMIC DNA]</scope>
    <source>
        <strain evidence="7 8">CCFEE 5817</strain>
    </source>
</reference>
<dbReference type="Pfam" id="PF01055">
    <property type="entry name" value="Glyco_hydro_31_2nd"/>
    <property type="match status" value="1"/>
</dbReference>
<dbReference type="PANTHER" id="PTHR22762:SF89">
    <property type="entry name" value="ALPHA-XYLOSIDASE"/>
    <property type="match status" value="1"/>
</dbReference>
<evidence type="ECO:0000256" key="3">
    <source>
        <dbReference type="ARBA" id="ARBA00012741"/>
    </source>
</evidence>
<dbReference type="EC" id="3.2.1.20" evidence="3"/>
<name>A0ABR0S0B3_9EURO</name>
<protein>
    <recommendedName>
        <fullName evidence="3">alpha-glucosidase</fullName>
        <ecNumber evidence="3">3.2.1.20</ecNumber>
    </recommendedName>
</protein>
<dbReference type="SUPFAM" id="SSF51011">
    <property type="entry name" value="Glycosyl hydrolase domain"/>
    <property type="match status" value="1"/>
</dbReference>
<dbReference type="EMBL" id="JAVHJV010000001">
    <property type="protein sequence ID" value="KAK5946102.1"/>
    <property type="molecule type" value="Genomic_DNA"/>
</dbReference>
<evidence type="ECO:0000313" key="7">
    <source>
        <dbReference type="EMBL" id="KAK5946102.1"/>
    </source>
</evidence>
<keyword evidence="4" id="KW-0326">Glycosidase</keyword>
<evidence type="ECO:0000256" key="2">
    <source>
        <dbReference type="ARBA" id="ARBA00007806"/>
    </source>
</evidence>
<evidence type="ECO:0000259" key="5">
    <source>
        <dbReference type="Pfam" id="PF01055"/>
    </source>
</evidence>
<gene>
    <name evidence="7" type="ORF">PMZ80_000241</name>
</gene>
<dbReference type="PANTHER" id="PTHR22762">
    <property type="entry name" value="ALPHA-GLUCOSIDASE"/>
    <property type="match status" value="1"/>
</dbReference>